<accession>A0A086AAJ9</accession>
<protein>
    <submittedName>
        <fullName evidence="1">Uncharacterized protein</fullName>
    </submittedName>
</protein>
<gene>
    <name evidence="1" type="ORF">IQ37_19155</name>
</gene>
<evidence type="ECO:0000313" key="2">
    <source>
        <dbReference type="Proteomes" id="UP000028709"/>
    </source>
</evidence>
<name>A0A086AAJ9_9FLAO</name>
<dbReference type="STRING" id="558152.IQ37_19155"/>
<organism evidence="1 2">
    <name type="scientific">Chryseobacterium piperi</name>
    <dbReference type="NCBI Taxonomy" id="558152"/>
    <lineage>
        <taxon>Bacteria</taxon>
        <taxon>Pseudomonadati</taxon>
        <taxon>Bacteroidota</taxon>
        <taxon>Flavobacteriia</taxon>
        <taxon>Flavobacteriales</taxon>
        <taxon>Weeksellaceae</taxon>
        <taxon>Chryseobacterium group</taxon>
        <taxon>Chryseobacterium</taxon>
    </lineage>
</organism>
<dbReference type="Proteomes" id="UP000028709">
    <property type="component" value="Unassembled WGS sequence"/>
</dbReference>
<sequence length="222" mass="24607">MINAQVGINTSFPQQDLHISGFGKDTSQPIIRIDGLNSQNNTAHENSLSKKRVFSDSEGNLVILNNSLTNQFYRLAPLPQTDIKGATEQPVTSKTFTLEFPSIVHMEARIGMSITNQISSNTLLKNGQARLFGSYFKLTQAPSNISTDISFGQSIISHSTNNEGAQLDGSFYIEPKKDLYLPKGDYTLVLYGYSQDPNMNFSINRISQNTQQMLISITPVSY</sequence>
<evidence type="ECO:0000313" key="1">
    <source>
        <dbReference type="EMBL" id="KFF13713.1"/>
    </source>
</evidence>
<dbReference type="KEGG" id="cpip:CJF12_15310"/>
<reference evidence="1 2" key="1">
    <citation type="submission" date="2014-07" db="EMBL/GenBank/DDBJ databases">
        <title>Genome of Chryseobacterium piperi CTM.</title>
        <authorList>
            <person name="Pipes S.E."/>
            <person name="Stropko S.J."/>
            <person name="Newman J.D."/>
        </authorList>
    </citation>
    <scope>NUCLEOTIDE SEQUENCE [LARGE SCALE GENOMIC DNA]</scope>
    <source>
        <strain evidence="1 2">CTM</strain>
    </source>
</reference>
<dbReference type="AlphaFoldDB" id="A0A086AAJ9"/>
<proteinExistence type="predicted"/>
<dbReference type="EMBL" id="JPRJ01000066">
    <property type="protein sequence ID" value="KFF13713.1"/>
    <property type="molecule type" value="Genomic_DNA"/>
</dbReference>
<comment type="caution">
    <text evidence="1">The sequence shown here is derived from an EMBL/GenBank/DDBJ whole genome shotgun (WGS) entry which is preliminary data.</text>
</comment>
<keyword evidence="2" id="KW-1185">Reference proteome</keyword>
<dbReference type="eggNOG" id="ENOG502ZM86">
    <property type="taxonomic scope" value="Bacteria"/>
</dbReference>